<dbReference type="AlphaFoldDB" id="A0A4Q1B923"/>
<name>A0A4Q1B923_TREME</name>
<protein>
    <submittedName>
        <fullName evidence="1">Uncharacterized protein</fullName>
    </submittedName>
</protein>
<dbReference type="Proteomes" id="UP000289152">
    <property type="component" value="Unassembled WGS sequence"/>
</dbReference>
<comment type="caution">
    <text evidence="1">The sequence shown here is derived from an EMBL/GenBank/DDBJ whole genome shotgun (WGS) entry which is preliminary data.</text>
</comment>
<proteinExistence type="predicted"/>
<organism evidence="1 2">
    <name type="scientific">Tremella mesenterica</name>
    <name type="common">Jelly fungus</name>
    <dbReference type="NCBI Taxonomy" id="5217"/>
    <lineage>
        <taxon>Eukaryota</taxon>
        <taxon>Fungi</taxon>
        <taxon>Dikarya</taxon>
        <taxon>Basidiomycota</taxon>
        <taxon>Agaricomycotina</taxon>
        <taxon>Tremellomycetes</taxon>
        <taxon>Tremellales</taxon>
        <taxon>Tremellaceae</taxon>
        <taxon>Tremella</taxon>
    </lineage>
</organism>
<dbReference type="InParanoid" id="A0A4Q1B923"/>
<keyword evidence="2" id="KW-1185">Reference proteome</keyword>
<accession>A0A4Q1B923</accession>
<reference evidence="1 2" key="1">
    <citation type="submission" date="2016-06" db="EMBL/GenBank/DDBJ databases">
        <title>Evolution of pathogenesis and genome organization in the Tremellales.</title>
        <authorList>
            <person name="Cuomo C."/>
            <person name="Litvintseva A."/>
            <person name="Heitman J."/>
            <person name="Chen Y."/>
            <person name="Sun S."/>
            <person name="Springer D."/>
            <person name="Dromer F."/>
            <person name="Young S."/>
            <person name="Zeng Q."/>
            <person name="Chapman S."/>
            <person name="Gujja S."/>
            <person name="Saif S."/>
            <person name="Birren B."/>
        </authorList>
    </citation>
    <scope>NUCLEOTIDE SEQUENCE [LARGE SCALE GENOMIC DNA]</scope>
    <source>
        <strain evidence="1 2">ATCC 28783</strain>
    </source>
</reference>
<dbReference type="EMBL" id="SDIL01000147">
    <property type="protein sequence ID" value="RXK35268.1"/>
    <property type="molecule type" value="Genomic_DNA"/>
</dbReference>
<gene>
    <name evidence="1" type="ORF">M231_07466</name>
</gene>
<evidence type="ECO:0000313" key="1">
    <source>
        <dbReference type="EMBL" id="RXK35268.1"/>
    </source>
</evidence>
<sequence>MDHRTNPYARKLVTVSRYADIYSHSFAWSIAKLSDQGMDLKAELLKAQSTFALISSDINERLYQSGYKPHPESPIPNSNTEWSRQLPEVETALRNFCTEQWDDEKHTLTHELPRAVEEWDNHLKKSLKSFKNPDLTSGPSLSSSEVPTNEHISNLMDIRQNPIARQLRTLYSALKVISCPSDQPLDDTHRLYRNMLGRLALRQMEVIEQGLKPRSFAFDPNDVDEMSLPEARGVTYDFMKRYGTDPELIATSLPPSIMNNFKVLDSNERGENLEQEFGGEYMGRITDSAHADNLTMSAIVKHLIPDHNKSKDMRDMSERFTPVW</sequence>
<evidence type="ECO:0000313" key="2">
    <source>
        <dbReference type="Proteomes" id="UP000289152"/>
    </source>
</evidence>
<dbReference type="VEuPathDB" id="FungiDB:TREMEDRAFT_63402"/>